<feature type="domain" description="SMP-LTD" evidence="11">
    <location>
        <begin position="1"/>
        <end position="512"/>
    </location>
</feature>
<evidence type="ECO:0000313" key="13">
    <source>
        <dbReference type="Proteomes" id="UP001390339"/>
    </source>
</evidence>
<name>A0ABR2HS40_9PEZI</name>
<accession>A0ABR2HS40</accession>
<comment type="subunit">
    <text evidence="9">Component of the ER-mitochondria encounter structure (ERMES) or MDM complex, composed of MMM1, MDM10, MDM12 and MDM34. A MMM1 homodimer associates with one molecule of MDM12 on each side in a pairwise head-to-tail manner, and the SMP-LTD domains of MMM1 and MDM12 generate a continuous hydrophobic tunnel for phospholipid trafficking.</text>
</comment>
<feature type="compositionally biased region" description="Acidic residues" evidence="10">
    <location>
        <begin position="422"/>
        <end position="434"/>
    </location>
</feature>
<proteinExistence type="inferred from homology"/>
<dbReference type="PANTHER" id="PTHR28204:SF1">
    <property type="entry name" value="MITOCHONDRIAL DISTRIBUTION AND MORPHOLOGY PROTEIN 12"/>
    <property type="match status" value="1"/>
</dbReference>
<dbReference type="PROSITE" id="PS51847">
    <property type="entry name" value="SMP"/>
    <property type="match status" value="1"/>
</dbReference>
<keyword evidence="2" id="KW-0813">Transport</keyword>
<dbReference type="CDD" id="cd21672">
    <property type="entry name" value="SMP_Mdm12"/>
    <property type="match status" value="1"/>
</dbReference>
<feature type="compositionally biased region" description="Polar residues" evidence="10">
    <location>
        <begin position="216"/>
        <end position="243"/>
    </location>
</feature>
<feature type="region of interest" description="Disordered" evidence="10">
    <location>
        <begin position="283"/>
        <end position="343"/>
    </location>
</feature>
<feature type="compositionally biased region" description="Low complexity" evidence="10">
    <location>
        <begin position="435"/>
        <end position="445"/>
    </location>
</feature>
<feature type="compositionally biased region" description="Acidic residues" evidence="10">
    <location>
        <begin position="69"/>
        <end position="91"/>
    </location>
</feature>
<dbReference type="Pfam" id="PF26544">
    <property type="entry name" value="Mdm12"/>
    <property type="match status" value="2"/>
</dbReference>
<dbReference type="HAMAP" id="MF_03104">
    <property type="entry name" value="Mdm12"/>
    <property type="match status" value="1"/>
</dbReference>
<keyword evidence="6" id="KW-0446">Lipid-binding</keyword>
<reference evidence="12 13" key="1">
    <citation type="journal article" date="2024" name="IMA Fungus">
        <title>Apiospora arundinis, a panoply of carbohydrate-active enzymes and secondary metabolites.</title>
        <authorList>
            <person name="Sorensen T."/>
            <person name="Petersen C."/>
            <person name="Muurmann A.T."/>
            <person name="Christiansen J.V."/>
            <person name="Brundto M.L."/>
            <person name="Overgaard C.K."/>
            <person name="Boysen A.T."/>
            <person name="Wollenberg R.D."/>
            <person name="Larsen T.O."/>
            <person name="Sorensen J.L."/>
            <person name="Nielsen K.L."/>
            <person name="Sondergaard T.E."/>
        </authorList>
    </citation>
    <scope>NUCLEOTIDE SEQUENCE [LARGE SCALE GENOMIC DNA]</scope>
    <source>
        <strain evidence="12 13">AAU 773</strain>
    </source>
</reference>
<feature type="region of interest" description="Disordered" evidence="10">
    <location>
        <begin position="65"/>
        <end position="105"/>
    </location>
</feature>
<feature type="compositionally biased region" description="Acidic residues" evidence="10">
    <location>
        <begin position="317"/>
        <end position="331"/>
    </location>
</feature>
<dbReference type="InterPro" id="IPR027532">
    <property type="entry name" value="Mdm12"/>
</dbReference>
<keyword evidence="13" id="KW-1185">Reference proteome</keyword>
<sequence length="512" mass="55871">MSIDLNWDTLTGGPDGDALAESIRDFIHTKFQAVPLPRFIKSVTVHDFKFGDIPPEVVLKDICDPLPDFYEENPDADDLDEDDDDDEEDEEDTRHGHAAVTGRPEVVPDAIREAERRRKVEQGRRLGLSFAYGTPGSRPPTPGIGGPPHIHTAGLRSAPGTPADIGSPFLGLSTPGIPGGTSNMHYFPSHIATGWSGTQTPLAAVASAQHLNGWLDSTSNLSSPTDRGQRPSFSSNNTGSNKGQGYFGRVRKHSQGSISTGDVQPSSLAPSIAGQFLREKHSVSTLAPTSVEASRPPTRERLSSAAPDGRRSSSVAVEEDYDSAEENEDGAADSGGQRRRKFFREPRVEDMQAVFRIRYSGDIKLMLTAEILLDYPMPSFVGIPVKLNITGLSFDGVGVVAYIRKRVHFCFLSPDDALTAIGDDDDDDPEESNSTDDVVNSSSNTPKEKKPSKGGRMGGLLQEIKVESEIGQREGMKQSLKNVGKVERFVLEQVRRIFEEEFVYPSFWTFLV</sequence>
<evidence type="ECO:0000256" key="2">
    <source>
        <dbReference type="ARBA" id="ARBA00022448"/>
    </source>
</evidence>
<comment type="caution">
    <text evidence="12">The sequence shown here is derived from an EMBL/GenBank/DDBJ whole genome shotgun (WGS) entry which is preliminary data.</text>
</comment>
<evidence type="ECO:0000256" key="1">
    <source>
        <dbReference type="ARBA" id="ARBA00004370"/>
    </source>
</evidence>
<dbReference type="Proteomes" id="UP001390339">
    <property type="component" value="Unassembled WGS sequence"/>
</dbReference>
<evidence type="ECO:0000256" key="5">
    <source>
        <dbReference type="ARBA" id="ARBA00023055"/>
    </source>
</evidence>
<gene>
    <name evidence="9" type="primary">MDM12</name>
    <name evidence="12" type="ORF">PGQ11_014330</name>
</gene>
<evidence type="ECO:0000256" key="7">
    <source>
        <dbReference type="ARBA" id="ARBA00023128"/>
    </source>
</evidence>
<keyword evidence="8 9" id="KW-0472">Membrane</keyword>
<evidence type="ECO:0000256" key="3">
    <source>
        <dbReference type="ARBA" id="ARBA00022787"/>
    </source>
</evidence>
<dbReference type="PANTHER" id="PTHR28204">
    <property type="entry name" value="MITOCHONDRIAL DISTRIBUTION AND MORPHOLOGY PROTEIN 12"/>
    <property type="match status" value="1"/>
</dbReference>
<dbReference type="EMBL" id="JAPCWZ010000009">
    <property type="protein sequence ID" value="KAK8851851.1"/>
    <property type="molecule type" value="Genomic_DNA"/>
</dbReference>
<evidence type="ECO:0000256" key="4">
    <source>
        <dbReference type="ARBA" id="ARBA00022824"/>
    </source>
</evidence>
<comment type="function">
    <text evidence="9">Component of the ERMES/MDM complex, which serves as a molecular tether to connect the endoplasmic reticulum (ER) and mitochondria. Components of this complex are involved in the control of mitochondrial shape and protein biogenesis, and function in nonvesicular lipid trafficking between the ER and mitochondria. MDM12 is required for the interaction of the ER-resident membrane protein MMM1 and the outer mitochondrial membrane-resident beta-barrel protein MDM10. The MDM12-MMM1 subcomplex functions in the major beta-barrel assembly pathway that is responsible for biogenesis of all mitochondrial outer membrane beta-barrel proteins, and acts in a late step after the SAM complex. The MDM10-MDM12-MMM1 subcomplex further acts in the TOM40-specific pathway after the action of the MDM12-MMM1 complex. Essential for establishing and maintaining the structure of mitochondria and maintenance of mtDNA nucleoids.</text>
</comment>
<evidence type="ECO:0000313" key="12">
    <source>
        <dbReference type="EMBL" id="KAK8851851.1"/>
    </source>
</evidence>
<feature type="region of interest" description="Disordered" evidence="10">
    <location>
        <begin position="216"/>
        <end position="248"/>
    </location>
</feature>
<feature type="compositionally biased region" description="Polar residues" evidence="10">
    <location>
        <begin position="283"/>
        <end position="292"/>
    </location>
</feature>
<keyword evidence="7 9" id="KW-0496">Mitochondrion</keyword>
<evidence type="ECO:0000259" key="11">
    <source>
        <dbReference type="PROSITE" id="PS51847"/>
    </source>
</evidence>
<evidence type="ECO:0000256" key="9">
    <source>
        <dbReference type="HAMAP-Rule" id="MF_03104"/>
    </source>
</evidence>
<comment type="subcellular location">
    <subcellularLocation>
        <location evidence="1">Membrane</location>
    </subcellularLocation>
    <subcellularLocation>
        <location evidence="9">Mitochondrion outer membrane</location>
        <topology evidence="9">Peripheral membrane protein</topology>
        <orientation evidence="9">Cytoplasmic side</orientation>
    </subcellularLocation>
    <subcellularLocation>
        <location evidence="9">Endoplasmic reticulum membrane</location>
        <topology evidence="9">Peripheral membrane protein</topology>
        <orientation evidence="9">Cytoplasmic side</orientation>
    </subcellularLocation>
    <text evidence="9">The ERMES/MDM complex localizes to a few discrete foci (around 10 per single cell), that represent mitochondria-endoplasmic reticulum junctions. These foci are often found next to mtDNA nucleoids.</text>
</comment>
<evidence type="ECO:0000256" key="6">
    <source>
        <dbReference type="ARBA" id="ARBA00023121"/>
    </source>
</evidence>
<protein>
    <recommendedName>
        <fullName evidence="9">Mitochondrial distribution and morphology protein 12</fullName>
    </recommendedName>
    <alternativeName>
        <fullName evidence="9">Mitochondrial inheritance component MDM12</fullName>
    </alternativeName>
</protein>
<evidence type="ECO:0000256" key="8">
    <source>
        <dbReference type="ARBA" id="ARBA00023136"/>
    </source>
</evidence>
<evidence type="ECO:0000256" key="10">
    <source>
        <dbReference type="SAM" id="MobiDB-lite"/>
    </source>
</evidence>
<comment type="similarity">
    <text evidence="9">Belongs to the MDM12 family.</text>
</comment>
<keyword evidence="4 9" id="KW-0256">Endoplasmic reticulum</keyword>
<organism evidence="12 13">
    <name type="scientific">Apiospora arundinis</name>
    <dbReference type="NCBI Taxonomy" id="335852"/>
    <lineage>
        <taxon>Eukaryota</taxon>
        <taxon>Fungi</taxon>
        <taxon>Dikarya</taxon>
        <taxon>Ascomycota</taxon>
        <taxon>Pezizomycotina</taxon>
        <taxon>Sordariomycetes</taxon>
        <taxon>Xylariomycetidae</taxon>
        <taxon>Amphisphaeriales</taxon>
        <taxon>Apiosporaceae</taxon>
        <taxon>Apiospora</taxon>
    </lineage>
</organism>
<keyword evidence="5" id="KW-0445">Lipid transport</keyword>
<keyword evidence="3 9" id="KW-1000">Mitochondrion outer membrane</keyword>
<dbReference type="InterPro" id="IPR031468">
    <property type="entry name" value="SMP_LBD"/>
</dbReference>
<feature type="region of interest" description="Disordered" evidence="10">
    <location>
        <begin position="421"/>
        <end position="458"/>
    </location>
</feature>